<keyword evidence="3" id="KW-0808">Transferase</keyword>
<dbReference type="SUPFAM" id="SSF57850">
    <property type="entry name" value="RING/U-box"/>
    <property type="match status" value="1"/>
</dbReference>
<dbReference type="GO" id="GO:0045862">
    <property type="term" value="P:positive regulation of proteolysis"/>
    <property type="evidence" value="ECO:0007669"/>
    <property type="project" value="TreeGrafter"/>
</dbReference>
<name>A0A6G0T6H2_APHGL</name>
<evidence type="ECO:0000256" key="1">
    <source>
        <dbReference type="ARBA" id="ARBA00000900"/>
    </source>
</evidence>
<dbReference type="InterPro" id="IPR041312">
    <property type="entry name" value="CHIP_TPR_N"/>
</dbReference>
<keyword evidence="6 9" id="KW-0802">TPR repeat</keyword>
<feature type="compositionally biased region" description="Polar residues" evidence="10">
    <location>
        <begin position="1"/>
        <end position="15"/>
    </location>
</feature>
<dbReference type="PANTHER" id="PTHR46803:SF2">
    <property type="entry name" value="E3 UBIQUITIN-PROTEIN LIGASE CHIP"/>
    <property type="match status" value="1"/>
</dbReference>
<evidence type="ECO:0000256" key="3">
    <source>
        <dbReference type="ARBA" id="ARBA00022679"/>
    </source>
</evidence>
<evidence type="ECO:0000256" key="8">
    <source>
        <dbReference type="ARBA" id="ARBA00044543"/>
    </source>
</evidence>
<evidence type="ECO:0000259" key="11">
    <source>
        <dbReference type="PROSITE" id="PS51698"/>
    </source>
</evidence>
<dbReference type="Gene3D" id="3.30.40.10">
    <property type="entry name" value="Zinc/RING finger domain, C3HC4 (zinc finger)"/>
    <property type="match status" value="1"/>
</dbReference>
<dbReference type="EC" id="2.3.2.27" evidence="2"/>
<dbReference type="PROSITE" id="PS50005">
    <property type="entry name" value="TPR"/>
    <property type="match status" value="1"/>
</dbReference>
<keyword evidence="4" id="KW-0677">Repeat</keyword>
<dbReference type="GO" id="GO:0061630">
    <property type="term" value="F:ubiquitin protein ligase activity"/>
    <property type="evidence" value="ECO:0007669"/>
    <property type="project" value="UniProtKB-EC"/>
</dbReference>
<sequence length="310" mass="36312">MFKFNTSSKHNTNNPTDKDLKEEGNRLFSYKQYEKAIECYNKAIIKNPVIPIYFTNRALCFLKLKQWDKACTDCRRALEMDFGFIKGCFFLGIALIELGSYDEAIKQLQRAHNLAKEKKVNYGDDITSQLRRARRLKWEKQEEVRQNQEIELLSYLTKLMDDDLARKVSEIKKPSGDENEMEDYDNDVMEIKNQSERYSAELHTIFSKNDDRRKKREVPDYLCGNISYDILRDPVITPSGITYDRKDLEEHLMKVGHFDPVSRQHLTVDQLIPNLALKEAVEAFVMENEWWIPLNVDTLGLALFAVAHKN</sequence>
<dbReference type="SUPFAM" id="SSF48452">
    <property type="entry name" value="TPR-like"/>
    <property type="match status" value="1"/>
</dbReference>
<evidence type="ECO:0000256" key="9">
    <source>
        <dbReference type="PROSITE-ProRule" id="PRU00339"/>
    </source>
</evidence>
<dbReference type="SMART" id="SM00504">
    <property type="entry name" value="Ubox"/>
    <property type="match status" value="1"/>
</dbReference>
<evidence type="ECO:0000256" key="6">
    <source>
        <dbReference type="ARBA" id="ARBA00022803"/>
    </source>
</evidence>
<feature type="repeat" description="TPR" evidence="9">
    <location>
        <begin position="85"/>
        <end position="118"/>
    </location>
</feature>
<dbReference type="Pfam" id="PF04564">
    <property type="entry name" value="U-box"/>
    <property type="match status" value="1"/>
</dbReference>
<proteinExistence type="predicted"/>
<dbReference type="EMBL" id="VYZN01000054">
    <property type="protein sequence ID" value="KAE9526844.1"/>
    <property type="molecule type" value="Genomic_DNA"/>
</dbReference>
<dbReference type="InterPro" id="IPR013083">
    <property type="entry name" value="Znf_RING/FYVE/PHD"/>
</dbReference>
<dbReference type="AlphaFoldDB" id="A0A6G0T6H2"/>
<dbReference type="InterPro" id="IPR045202">
    <property type="entry name" value="CHIP_RING-Ubox"/>
</dbReference>
<evidence type="ECO:0000256" key="10">
    <source>
        <dbReference type="SAM" id="MobiDB-lite"/>
    </source>
</evidence>
<accession>A0A6G0T6H2</accession>
<dbReference type="CDD" id="cd16654">
    <property type="entry name" value="RING-Ubox_CHIP"/>
    <property type="match status" value="1"/>
</dbReference>
<evidence type="ECO:0000313" key="12">
    <source>
        <dbReference type="EMBL" id="KAE9526844.1"/>
    </source>
</evidence>
<keyword evidence="13" id="KW-1185">Reference proteome</keyword>
<protein>
    <recommendedName>
        <fullName evidence="7">E3 ubiquitin-protein ligase CHIP</fullName>
        <ecNumber evidence="2">2.3.2.27</ecNumber>
    </recommendedName>
    <alternativeName>
        <fullName evidence="8">RING-type E3 ubiquitin transferase CHIP</fullName>
    </alternativeName>
</protein>
<dbReference type="InterPro" id="IPR011990">
    <property type="entry name" value="TPR-like_helical_dom_sf"/>
</dbReference>
<gene>
    <name evidence="12" type="ORF">AGLY_013492</name>
</gene>
<dbReference type="InterPro" id="IPR019734">
    <property type="entry name" value="TPR_rpt"/>
</dbReference>
<dbReference type="Pfam" id="PF18391">
    <property type="entry name" value="CHIP_TPR_N"/>
    <property type="match status" value="1"/>
</dbReference>
<dbReference type="PANTHER" id="PTHR46803">
    <property type="entry name" value="E3 UBIQUITIN-PROTEIN LIGASE CHIP"/>
    <property type="match status" value="1"/>
</dbReference>
<dbReference type="OrthoDB" id="629492at2759"/>
<comment type="catalytic activity">
    <reaction evidence="1">
        <text>S-ubiquitinyl-[E2 ubiquitin-conjugating enzyme]-L-cysteine + [acceptor protein]-L-lysine = [E2 ubiquitin-conjugating enzyme]-L-cysteine + N(6)-ubiquitinyl-[acceptor protein]-L-lysine.</text>
        <dbReference type="EC" id="2.3.2.27"/>
    </reaction>
</comment>
<dbReference type="InterPro" id="IPR003613">
    <property type="entry name" value="Ubox_domain"/>
</dbReference>
<dbReference type="Pfam" id="PF13181">
    <property type="entry name" value="TPR_8"/>
    <property type="match status" value="1"/>
</dbReference>
<keyword evidence="5" id="KW-0833">Ubl conjugation pathway</keyword>
<dbReference type="GO" id="GO:0043161">
    <property type="term" value="P:proteasome-mediated ubiquitin-dependent protein catabolic process"/>
    <property type="evidence" value="ECO:0007669"/>
    <property type="project" value="TreeGrafter"/>
</dbReference>
<dbReference type="Gene3D" id="6.10.140.2020">
    <property type="match status" value="1"/>
</dbReference>
<dbReference type="Proteomes" id="UP000475862">
    <property type="component" value="Unassembled WGS sequence"/>
</dbReference>
<evidence type="ECO:0000256" key="2">
    <source>
        <dbReference type="ARBA" id="ARBA00012483"/>
    </source>
</evidence>
<reference evidence="12 13" key="1">
    <citation type="submission" date="2019-08" db="EMBL/GenBank/DDBJ databases">
        <title>The genome of the soybean aphid Biotype 1, its phylome, world population structure and adaptation to the North American continent.</title>
        <authorList>
            <person name="Giordano R."/>
            <person name="Donthu R.K."/>
            <person name="Hernandez A.G."/>
            <person name="Wright C.L."/>
            <person name="Zimin A.V."/>
        </authorList>
    </citation>
    <scope>NUCLEOTIDE SEQUENCE [LARGE SCALE GENOMIC DNA]</scope>
    <source>
        <tissue evidence="12">Whole aphids</tissue>
    </source>
</reference>
<feature type="domain" description="U-box" evidence="11">
    <location>
        <begin position="217"/>
        <end position="291"/>
    </location>
</feature>
<dbReference type="GO" id="GO:0051087">
    <property type="term" value="F:protein-folding chaperone binding"/>
    <property type="evidence" value="ECO:0007669"/>
    <property type="project" value="TreeGrafter"/>
</dbReference>
<dbReference type="SMART" id="SM00028">
    <property type="entry name" value="TPR"/>
    <property type="match status" value="3"/>
</dbReference>
<evidence type="ECO:0000256" key="5">
    <source>
        <dbReference type="ARBA" id="ARBA00022786"/>
    </source>
</evidence>
<organism evidence="12 13">
    <name type="scientific">Aphis glycines</name>
    <name type="common">Soybean aphid</name>
    <dbReference type="NCBI Taxonomy" id="307491"/>
    <lineage>
        <taxon>Eukaryota</taxon>
        <taxon>Metazoa</taxon>
        <taxon>Ecdysozoa</taxon>
        <taxon>Arthropoda</taxon>
        <taxon>Hexapoda</taxon>
        <taxon>Insecta</taxon>
        <taxon>Pterygota</taxon>
        <taxon>Neoptera</taxon>
        <taxon>Paraneoptera</taxon>
        <taxon>Hemiptera</taxon>
        <taxon>Sternorrhyncha</taxon>
        <taxon>Aphidomorpha</taxon>
        <taxon>Aphidoidea</taxon>
        <taxon>Aphididae</taxon>
        <taxon>Aphidini</taxon>
        <taxon>Aphis</taxon>
        <taxon>Aphis</taxon>
    </lineage>
</organism>
<dbReference type="FunFam" id="3.30.40.10:FF:000124">
    <property type="entry name" value="STIP1 homology and U box-containing protein 1"/>
    <property type="match status" value="1"/>
</dbReference>
<feature type="region of interest" description="Disordered" evidence="10">
    <location>
        <begin position="1"/>
        <end position="20"/>
    </location>
</feature>
<evidence type="ECO:0000256" key="4">
    <source>
        <dbReference type="ARBA" id="ARBA00022737"/>
    </source>
</evidence>
<dbReference type="Gene3D" id="1.25.40.10">
    <property type="entry name" value="Tetratricopeptide repeat domain"/>
    <property type="match status" value="1"/>
</dbReference>
<dbReference type="GO" id="GO:0030018">
    <property type="term" value="C:Z disc"/>
    <property type="evidence" value="ECO:0007669"/>
    <property type="project" value="TreeGrafter"/>
</dbReference>
<dbReference type="GO" id="GO:0006515">
    <property type="term" value="P:protein quality control for misfolded or incompletely synthesized proteins"/>
    <property type="evidence" value="ECO:0007669"/>
    <property type="project" value="TreeGrafter"/>
</dbReference>
<evidence type="ECO:0000313" key="13">
    <source>
        <dbReference type="Proteomes" id="UP000475862"/>
    </source>
</evidence>
<evidence type="ECO:0000256" key="7">
    <source>
        <dbReference type="ARBA" id="ARBA00044534"/>
    </source>
</evidence>
<comment type="caution">
    <text evidence="12">The sequence shown here is derived from an EMBL/GenBank/DDBJ whole genome shotgun (WGS) entry which is preliminary data.</text>
</comment>
<dbReference type="GO" id="GO:0000209">
    <property type="term" value="P:protein polyubiquitination"/>
    <property type="evidence" value="ECO:0007669"/>
    <property type="project" value="TreeGrafter"/>
</dbReference>
<dbReference type="PROSITE" id="PS51698">
    <property type="entry name" value="U_BOX"/>
    <property type="match status" value="1"/>
</dbReference>
<dbReference type="GO" id="GO:0071218">
    <property type="term" value="P:cellular response to misfolded protein"/>
    <property type="evidence" value="ECO:0007669"/>
    <property type="project" value="TreeGrafter"/>
</dbReference>